<keyword evidence="1" id="KW-0472">Membrane</keyword>
<name>A0A1F7WDH5_9BACT</name>
<comment type="caution">
    <text evidence="2">The sequence shown here is derived from an EMBL/GenBank/DDBJ whole genome shotgun (WGS) entry which is preliminary data.</text>
</comment>
<dbReference type="STRING" id="1802424.A2480_00025"/>
<evidence type="ECO:0000256" key="1">
    <source>
        <dbReference type="SAM" id="Phobius"/>
    </source>
</evidence>
<feature type="transmembrane region" description="Helical" evidence="1">
    <location>
        <begin position="6"/>
        <end position="25"/>
    </location>
</feature>
<dbReference type="EMBL" id="MGFG01000021">
    <property type="protein sequence ID" value="OGM00874.1"/>
    <property type="molecule type" value="Genomic_DNA"/>
</dbReference>
<dbReference type="Proteomes" id="UP000176988">
    <property type="component" value="Unassembled WGS sequence"/>
</dbReference>
<organism evidence="2 3">
    <name type="scientific">Candidatus Uhrbacteria bacterium RIFOXYC2_FULL_47_19</name>
    <dbReference type="NCBI Taxonomy" id="1802424"/>
    <lineage>
        <taxon>Bacteria</taxon>
        <taxon>Candidatus Uhriibacteriota</taxon>
    </lineage>
</organism>
<sequence length="112" mass="12763">MFTFVFIMSLSAAAILMAYLGNEAIKHERMKYALSVRAKTVLELCDSQQARSAAKDVLFQIDNHHLCLEDINMSREQIRQLIVLAAGETLHDWRCPSPMTKRGVVLTFEHLN</sequence>
<accession>A0A1F7WDH5</accession>
<proteinExistence type="predicted"/>
<dbReference type="AlphaFoldDB" id="A0A1F7WDH5"/>
<keyword evidence="1" id="KW-1133">Transmembrane helix</keyword>
<protein>
    <submittedName>
        <fullName evidence="2">Uncharacterized protein</fullName>
    </submittedName>
</protein>
<evidence type="ECO:0000313" key="3">
    <source>
        <dbReference type="Proteomes" id="UP000176988"/>
    </source>
</evidence>
<reference evidence="2 3" key="1">
    <citation type="journal article" date="2016" name="Nat. Commun.">
        <title>Thousands of microbial genomes shed light on interconnected biogeochemical processes in an aquifer system.</title>
        <authorList>
            <person name="Anantharaman K."/>
            <person name="Brown C.T."/>
            <person name="Hug L.A."/>
            <person name="Sharon I."/>
            <person name="Castelle C.J."/>
            <person name="Probst A.J."/>
            <person name="Thomas B.C."/>
            <person name="Singh A."/>
            <person name="Wilkins M.J."/>
            <person name="Karaoz U."/>
            <person name="Brodie E.L."/>
            <person name="Williams K.H."/>
            <person name="Hubbard S.S."/>
            <person name="Banfield J.F."/>
        </authorList>
    </citation>
    <scope>NUCLEOTIDE SEQUENCE [LARGE SCALE GENOMIC DNA]</scope>
</reference>
<evidence type="ECO:0000313" key="2">
    <source>
        <dbReference type="EMBL" id="OGM00874.1"/>
    </source>
</evidence>
<gene>
    <name evidence="2" type="ORF">A2480_00025</name>
</gene>
<keyword evidence="1" id="KW-0812">Transmembrane</keyword>